<proteinExistence type="predicted"/>
<accession>A0AAV8YTB1</accession>
<sequence length="74" mass="8740">MALYRQVNSLQLFEVSNKYLKRREEVARWWGNFSSAERAKTYACSPPGLPLSKFSELLRSIIIENDREEVFKKN</sequence>
<reference evidence="1" key="1">
    <citation type="journal article" date="2023" name="Insect Mol. Biol.">
        <title>Genome sequencing provides insights into the evolution of gene families encoding plant cell wall-degrading enzymes in longhorned beetles.</title>
        <authorList>
            <person name="Shin N.R."/>
            <person name="Okamura Y."/>
            <person name="Kirsch R."/>
            <person name="Pauchet Y."/>
        </authorList>
    </citation>
    <scope>NUCLEOTIDE SEQUENCE</scope>
    <source>
        <strain evidence="1">AMC_N1</strain>
    </source>
</reference>
<organism evidence="1 2">
    <name type="scientific">Aromia moschata</name>
    <dbReference type="NCBI Taxonomy" id="1265417"/>
    <lineage>
        <taxon>Eukaryota</taxon>
        <taxon>Metazoa</taxon>
        <taxon>Ecdysozoa</taxon>
        <taxon>Arthropoda</taxon>
        <taxon>Hexapoda</taxon>
        <taxon>Insecta</taxon>
        <taxon>Pterygota</taxon>
        <taxon>Neoptera</taxon>
        <taxon>Endopterygota</taxon>
        <taxon>Coleoptera</taxon>
        <taxon>Polyphaga</taxon>
        <taxon>Cucujiformia</taxon>
        <taxon>Chrysomeloidea</taxon>
        <taxon>Cerambycidae</taxon>
        <taxon>Cerambycinae</taxon>
        <taxon>Callichromatini</taxon>
        <taxon>Aromia</taxon>
    </lineage>
</organism>
<evidence type="ECO:0000313" key="1">
    <source>
        <dbReference type="EMBL" id="KAJ8955016.1"/>
    </source>
</evidence>
<dbReference type="AlphaFoldDB" id="A0AAV8YTB1"/>
<name>A0AAV8YTB1_9CUCU</name>
<gene>
    <name evidence="1" type="ORF">NQ318_000448</name>
</gene>
<protein>
    <submittedName>
        <fullName evidence="1">Uncharacterized protein</fullName>
    </submittedName>
</protein>
<evidence type="ECO:0000313" key="2">
    <source>
        <dbReference type="Proteomes" id="UP001162162"/>
    </source>
</evidence>
<dbReference type="EMBL" id="JAPWTK010000041">
    <property type="protein sequence ID" value="KAJ8955016.1"/>
    <property type="molecule type" value="Genomic_DNA"/>
</dbReference>
<dbReference type="Proteomes" id="UP001162162">
    <property type="component" value="Unassembled WGS sequence"/>
</dbReference>
<comment type="caution">
    <text evidence="1">The sequence shown here is derived from an EMBL/GenBank/DDBJ whole genome shotgun (WGS) entry which is preliminary data.</text>
</comment>
<keyword evidence="2" id="KW-1185">Reference proteome</keyword>